<dbReference type="Pfam" id="PF12854">
    <property type="entry name" value="PPR_1"/>
    <property type="match status" value="1"/>
</dbReference>
<accession>A0ABD3PF08</accession>
<dbReference type="PANTHER" id="PTHR46128">
    <property type="entry name" value="MITOCHONDRIAL GROUP I INTRON SPLICING FACTOR CCM1"/>
    <property type="match status" value="1"/>
</dbReference>
<feature type="compositionally biased region" description="Acidic residues" evidence="3">
    <location>
        <begin position="1298"/>
        <end position="1328"/>
    </location>
</feature>
<sequence>MMATAHTLKRYLQSGRHRAASFSTNAGCQMGALSCARIRATPFQVFTSSLISFDHSRDYTVGNGLHVRYLSTTDENDDQEWRTPDDYTEIHRYTPQNEHQRKLVDYTNSLLSTDDKDYPIGAYPYTDLIQMSNCIDSWIASGEHRYLGAHQAEMLVKRLITERGGGKSVVGENSEEFVGGNIDVTWDMYHLESLIPWLNGLYYGAEFSKRISSIMATFEAEYGEDIDIPYKLIISILCQCYTGHAAAAAEQILHYYESKALAGANYSDLATTETYNGLITSWVKADQSRYPHAYNPPYRHSAHPPANILSEMISLYKQNPHQFYRIRPDAISFNMTITSLSNHKKREQAVASEQYLREVKDLAFHILQSMIETYKKENVHCAPDRVVFETVLNILHARPPANDDADRACELLDEMLDLYSSEAYPHDVKPSTLDFNMVLGLMADQRQVSTAAVEKAKRYLTKMEELAEHEEPDVTDGDDYLDSFSADPLLQEYQSSKSNSKPDTVTYNSLIKIACNARMPETAQDILNDMIDIANSGDDSVKPDVLSFNTVLNAWSKSNKPYLGSKSAELLQTMQKLSEQGNFNVKPDNVSLTTVINSLIKSSERTRGAPIQAEAIIQKMNENDDYAFKPDTITYTSLIKCWSESGRPKAAYRAEEIIELLHKRYEEGRRECKLDSMAYNVALNAIAKSGVRDSAQRAEAMLQRMKERFDAGDVDVAPNTFSFSTVINAWSKSGDPQAGIRAENLLETMVKLHEQGLHDVAPNTVTYSSCINAWSRSKQSNAGRRANAMLARMDELDNKGYINIKPNVYSYTSAIEAWANSGDPNLLDEAYALFDTLIKRYEAGEEDAKPTPQAFNAMFRAISQSPTEKAKHTKAEELLNRVKQMDEVQPNIATYNTYINACACTEGDRATKLSAINCVFNALSELQDTRLRPDTYTWPAIWKACLRLLDIKQDMQKINMVFELCTRSGAISELVFNNMRNFLPPTFLQKKLNTNKDVFKLTVRDLPSEWTANVKLRRERHKQRNDAMPHRTARHQSAVDHDDYKLQHISKNIFCLQVKYNEMNYRRQRQTILSTGRTSACGALILSSVCTGFTVNTATKRTLVSPLQIYAPPGSGYMGRNPKTDNTDPNSPYALTAEQVDQICPPAYPDTYEPMLEYPGTMRPGKTPENMPYHDLPGLDVTDPDPVPWPHFQEIEWHHHWDPPEDAFPLMEDFIEMEGRWASVEDEAEMRMGMRRGVRERREMEESAGDNTMVIMDDDDEDDSTIGDVPSMMGLGDGVKALIGSPQDTKKTSSKAELDDDDGDDEDDDDDESFLFDLGLGDDDDEVDTAPPKKGKAQVKASVADEDGDEDDDEDDVDLSIDDDDDIDLSFDLGFDLDDEDDIDLEGDEDGEEGDDDLFDDFDVDDADISIDDLNAKDEGGDDEFDDGGFDYDD</sequence>
<keyword evidence="5" id="KW-1185">Reference proteome</keyword>
<dbReference type="PANTHER" id="PTHR46128:SF329">
    <property type="entry name" value="MITOCHONDRIAL GROUP I INTRON SPLICING FACTOR DMR1"/>
    <property type="match status" value="1"/>
</dbReference>
<evidence type="ECO:0008006" key="6">
    <source>
        <dbReference type="Google" id="ProtNLM"/>
    </source>
</evidence>
<dbReference type="InterPro" id="IPR002885">
    <property type="entry name" value="PPR_rpt"/>
</dbReference>
<dbReference type="EMBL" id="JALLPJ020000654">
    <property type="protein sequence ID" value="KAL3786341.1"/>
    <property type="molecule type" value="Genomic_DNA"/>
</dbReference>
<dbReference type="PROSITE" id="PS51375">
    <property type="entry name" value="PPR"/>
    <property type="match status" value="1"/>
</dbReference>
<feature type="region of interest" description="Disordered" evidence="3">
    <location>
        <begin position="1238"/>
        <end position="1434"/>
    </location>
</feature>
<feature type="compositionally biased region" description="Acidic residues" evidence="3">
    <location>
        <begin position="1344"/>
        <end position="1411"/>
    </location>
</feature>
<evidence type="ECO:0000256" key="1">
    <source>
        <dbReference type="ARBA" id="ARBA00007626"/>
    </source>
</evidence>
<dbReference type="Proteomes" id="UP001530400">
    <property type="component" value="Unassembled WGS sequence"/>
</dbReference>
<feature type="compositionally biased region" description="Acidic residues" evidence="3">
    <location>
        <begin position="1256"/>
        <end position="1265"/>
    </location>
</feature>
<name>A0ABD3PF08_9STRA</name>
<feature type="region of interest" description="Disordered" evidence="3">
    <location>
        <begin position="1019"/>
        <end position="1039"/>
    </location>
</feature>
<dbReference type="SUPFAM" id="SSF48371">
    <property type="entry name" value="ARM repeat"/>
    <property type="match status" value="1"/>
</dbReference>
<dbReference type="InterPro" id="IPR050872">
    <property type="entry name" value="PPR_P_subfamily"/>
</dbReference>
<gene>
    <name evidence="4" type="ORF">ACHAWO_005833</name>
</gene>
<organism evidence="4 5">
    <name type="scientific">Cyclotella atomus</name>
    <dbReference type="NCBI Taxonomy" id="382360"/>
    <lineage>
        <taxon>Eukaryota</taxon>
        <taxon>Sar</taxon>
        <taxon>Stramenopiles</taxon>
        <taxon>Ochrophyta</taxon>
        <taxon>Bacillariophyta</taxon>
        <taxon>Coscinodiscophyceae</taxon>
        <taxon>Thalassiosirophycidae</taxon>
        <taxon>Stephanodiscales</taxon>
        <taxon>Stephanodiscaceae</taxon>
        <taxon>Cyclotella</taxon>
    </lineage>
</organism>
<evidence type="ECO:0000256" key="3">
    <source>
        <dbReference type="SAM" id="MobiDB-lite"/>
    </source>
</evidence>
<reference evidence="4 5" key="1">
    <citation type="submission" date="2024-10" db="EMBL/GenBank/DDBJ databases">
        <title>Updated reference genomes for cyclostephanoid diatoms.</title>
        <authorList>
            <person name="Roberts W.R."/>
            <person name="Alverson A.J."/>
        </authorList>
    </citation>
    <scope>NUCLEOTIDE SEQUENCE [LARGE SCALE GENOMIC DNA]</scope>
    <source>
        <strain evidence="4 5">AJA010-31</strain>
    </source>
</reference>
<feature type="repeat" description="PPR" evidence="2">
    <location>
        <begin position="503"/>
        <end position="533"/>
    </location>
</feature>
<comment type="similarity">
    <text evidence="1">Belongs to the PPR family. P subfamily.</text>
</comment>
<dbReference type="InterPro" id="IPR011990">
    <property type="entry name" value="TPR-like_helical_dom_sf"/>
</dbReference>
<feature type="compositionally biased region" description="Acidic residues" evidence="3">
    <location>
        <begin position="1420"/>
        <end position="1434"/>
    </location>
</feature>
<proteinExistence type="inferred from homology"/>
<dbReference type="InterPro" id="IPR016024">
    <property type="entry name" value="ARM-type_fold"/>
</dbReference>
<comment type="caution">
    <text evidence="4">The sequence shown here is derived from an EMBL/GenBank/DDBJ whole genome shotgun (WGS) entry which is preliminary data.</text>
</comment>
<evidence type="ECO:0000313" key="5">
    <source>
        <dbReference type="Proteomes" id="UP001530400"/>
    </source>
</evidence>
<evidence type="ECO:0000256" key="2">
    <source>
        <dbReference type="PROSITE-ProRule" id="PRU00708"/>
    </source>
</evidence>
<evidence type="ECO:0000313" key="4">
    <source>
        <dbReference type="EMBL" id="KAL3786341.1"/>
    </source>
</evidence>
<dbReference type="Gene3D" id="1.25.40.10">
    <property type="entry name" value="Tetratricopeptide repeat domain"/>
    <property type="match status" value="4"/>
</dbReference>
<feature type="compositionally biased region" description="Basic and acidic residues" evidence="3">
    <location>
        <begin position="1288"/>
        <end position="1297"/>
    </location>
</feature>
<protein>
    <recommendedName>
        <fullName evidence="6">Pentacotripeptide-repeat region of PRORP domain-containing protein</fullName>
    </recommendedName>
</protein>